<evidence type="ECO:0000259" key="3">
    <source>
        <dbReference type="Pfam" id="PF20072"/>
    </source>
</evidence>
<keyword evidence="2" id="KW-1133">Transmembrane helix</keyword>
<sequence length="215" mass="22710">MELSLILDIVIVVLLVPTILFAWVLNSRLADLRRNRDELARLIGSFNEATHRAEAGIPKLRKAADDAGRALADRVEKAQILRDDLAFMVDRAETTLGKLEDGTRASPRAARSGGGSSSAGQRGDVERALTEARDRSGRPDGGYGSGRSEGAGQTVPAPPPVPGRGAGSRVNGGSGGGGGGGGAQPQRADDEDDFFIEDERSEAERELLRALRSVR</sequence>
<evidence type="ECO:0000256" key="1">
    <source>
        <dbReference type="SAM" id="MobiDB-lite"/>
    </source>
</evidence>
<proteinExistence type="predicted"/>
<dbReference type="Pfam" id="PF20072">
    <property type="entry name" value="DUF6468"/>
    <property type="match status" value="1"/>
</dbReference>
<dbReference type="InterPro" id="IPR045531">
    <property type="entry name" value="DUF6468"/>
</dbReference>
<comment type="caution">
    <text evidence="4">The sequence shown here is derived from an EMBL/GenBank/DDBJ whole genome shotgun (WGS) entry which is preliminary data.</text>
</comment>
<dbReference type="RefSeq" id="WP_153340843.1">
    <property type="nucleotide sequence ID" value="NZ_WIVE01000003.1"/>
</dbReference>
<protein>
    <recommendedName>
        <fullName evidence="3">DUF6468 domain-containing protein</fullName>
    </recommendedName>
</protein>
<evidence type="ECO:0000313" key="5">
    <source>
        <dbReference type="Proteomes" id="UP000434582"/>
    </source>
</evidence>
<accession>A0A7X1ZDV6</accession>
<feature type="compositionally biased region" description="Gly residues" evidence="1">
    <location>
        <begin position="164"/>
        <end position="183"/>
    </location>
</feature>
<dbReference type="AlphaFoldDB" id="A0A7X1ZDV6"/>
<evidence type="ECO:0000256" key="2">
    <source>
        <dbReference type="SAM" id="Phobius"/>
    </source>
</evidence>
<dbReference type="EMBL" id="WIVE01000003">
    <property type="protein sequence ID" value="MQX35400.1"/>
    <property type="molecule type" value="Genomic_DNA"/>
</dbReference>
<organism evidence="4 5">
    <name type="scientific">Roseospira navarrensis</name>
    <dbReference type="NCBI Taxonomy" id="140058"/>
    <lineage>
        <taxon>Bacteria</taxon>
        <taxon>Pseudomonadati</taxon>
        <taxon>Pseudomonadota</taxon>
        <taxon>Alphaproteobacteria</taxon>
        <taxon>Rhodospirillales</taxon>
        <taxon>Rhodospirillaceae</taxon>
        <taxon>Roseospira</taxon>
    </lineage>
</organism>
<feature type="domain" description="DUF6468" evidence="3">
    <location>
        <begin position="32"/>
        <end position="106"/>
    </location>
</feature>
<feature type="compositionally biased region" description="Gly residues" evidence="1">
    <location>
        <begin position="139"/>
        <end position="149"/>
    </location>
</feature>
<keyword evidence="2" id="KW-0812">Transmembrane</keyword>
<name>A0A7X1ZDV6_9PROT</name>
<reference evidence="4 5" key="1">
    <citation type="submission" date="2019-10" db="EMBL/GenBank/DDBJ databases">
        <title>Draft whole-genome sequence of the purple nonsulfur photosynthetic bacterium Roseospira navarrensis DSM 15114.</title>
        <authorList>
            <person name="Kyndt J.A."/>
            <person name="Meyer T.E."/>
        </authorList>
    </citation>
    <scope>NUCLEOTIDE SEQUENCE [LARGE SCALE GENOMIC DNA]</scope>
    <source>
        <strain evidence="4 5">DSM 15114</strain>
    </source>
</reference>
<feature type="compositionally biased region" description="Acidic residues" evidence="1">
    <location>
        <begin position="189"/>
        <end position="201"/>
    </location>
</feature>
<keyword evidence="2" id="KW-0472">Membrane</keyword>
<feature type="region of interest" description="Disordered" evidence="1">
    <location>
        <begin position="98"/>
        <end position="201"/>
    </location>
</feature>
<feature type="compositionally biased region" description="Basic and acidic residues" evidence="1">
    <location>
        <begin position="123"/>
        <end position="138"/>
    </location>
</feature>
<feature type="transmembrane region" description="Helical" evidence="2">
    <location>
        <begin position="6"/>
        <end position="26"/>
    </location>
</feature>
<keyword evidence="5" id="KW-1185">Reference proteome</keyword>
<dbReference type="Proteomes" id="UP000434582">
    <property type="component" value="Unassembled WGS sequence"/>
</dbReference>
<evidence type="ECO:0000313" key="4">
    <source>
        <dbReference type="EMBL" id="MQX35400.1"/>
    </source>
</evidence>
<dbReference type="OrthoDB" id="7285081at2"/>
<gene>
    <name evidence="4" type="ORF">GHC57_02595</name>
</gene>